<dbReference type="InterPro" id="IPR041529">
    <property type="entry name" value="DUF5598"/>
</dbReference>
<dbReference type="Pfam" id="PF18127">
    <property type="entry name" value="NAMPT_N"/>
    <property type="match status" value="1"/>
</dbReference>
<evidence type="ECO:0000256" key="3">
    <source>
        <dbReference type="ARBA" id="ARBA00022676"/>
    </source>
</evidence>
<evidence type="ECO:0000256" key="1">
    <source>
        <dbReference type="ARBA" id="ARBA00010897"/>
    </source>
</evidence>
<dbReference type="InterPro" id="IPR016471">
    <property type="entry name" value="Nicotinamide_PRibTrfase"/>
</dbReference>
<reference evidence="11 12" key="1">
    <citation type="submission" date="2006-05" db="EMBL/GenBank/DDBJ databases">
        <title>Comlete genome of Aeromonas salmonicida bacteriophage 25.</title>
        <authorList>
            <person name="Petrov V.M."/>
            <person name="Nolan J.M."/>
            <person name="Bertrand C."/>
            <person name="Krisch H.M."/>
            <person name="Karam J.D."/>
        </authorList>
    </citation>
    <scope>NUCLEOTIDE SEQUENCE [LARGE SCALE GENOMIC DNA]</scope>
</reference>
<feature type="domain" description="Nicotinamide phosphoribosyltransferase N-terminal" evidence="10">
    <location>
        <begin position="16"/>
        <end position="110"/>
    </location>
</feature>
<protein>
    <recommendedName>
        <fullName evidence="7">Nicotinamide phosphoribosyltransferase</fullName>
        <ecNumber evidence="6">2.4.2.12</ecNumber>
    </recommendedName>
</protein>
<keyword evidence="4" id="KW-0808">Transferase</keyword>
<comment type="similarity">
    <text evidence="1">Belongs to the NAPRTase family.</text>
</comment>
<dbReference type="NCBIfam" id="NF006629">
    <property type="entry name" value="PRK09198.1"/>
    <property type="match status" value="1"/>
</dbReference>
<evidence type="ECO:0000256" key="6">
    <source>
        <dbReference type="ARBA" id="ARBA00035024"/>
    </source>
</evidence>
<dbReference type="PANTHER" id="PTHR43816:SF1">
    <property type="entry name" value="NICOTINAMIDE PHOSPHORIBOSYLTRANSFERASE"/>
    <property type="match status" value="1"/>
</dbReference>
<dbReference type="Gene3D" id="3.20.20.70">
    <property type="entry name" value="Aldolase class I"/>
    <property type="match status" value="1"/>
</dbReference>
<dbReference type="EC" id="2.4.2.12" evidence="6"/>
<evidence type="ECO:0000256" key="4">
    <source>
        <dbReference type="ARBA" id="ARBA00022679"/>
    </source>
</evidence>
<evidence type="ECO:0000256" key="8">
    <source>
        <dbReference type="ARBA" id="ARBA00047835"/>
    </source>
</evidence>
<comment type="catalytic activity">
    <reaction evidence="8">
        <text>beta-nicotinamide D-ribonucleotide + diphosphate = 5-phospho-alpha-D-ribose 1-diphosphate + nicotinamide + H(+)</text>
        <dbReference type="Rhea" id="RHEA:16149"/>
        <dbReference type="ChEBI" id="CHEBI:14649"/>
        <dbReference type="ChEBI" id="CHEBI:15378"/>
        <dbReference type="ChEBI" id="CHEBI:17154"/>
        <dbReference type="ChEBI" id="CHEBI:33019"/>
        <dbReference type="ChEBI" id="CHEBI:58017"/>
        <dbReference type="EC" id="2.4.2.12"/>
    </reaction>
    <physiologicalReaction direction="right-to-left" evidence="8">
        <dbReference type="Rhea" id="RHEA:16151"/>
    </physiologicalReaction>
</comment>
<comment type="pathway">
    <text evidence="5">Cofactor biosynthesis; NAD(+) biosynthesis; nicotinamide D-ribonucleotide from 5-phospho-alpha-D-ribose 1-diphosphate and nicotinamide: step 1/1.</text>
</comment>
<dbReference type="PIRSF" id="PIRSF005943">
    <property type="entry name" value="NMPRT"/>
    <property type="match status" value="1"/>
</dbReference>
<evidence type="ECO:0000313" key="12">
    <source>
        <dbReference type="Proteomes" id="UP000006653"/>
    </source>
</evidence>
<keyword evidence="3" id="KW-0328">Glycosyltransferase</keyword>
<dbReference type="InterPro" id="IPR036068">
    <property type="entry name" value="Nicotinate_pribotase-like_C"/>
</dbReference>
<dbReference type="PANTHER" id="PTHR43816">
    <property type="entry name" value="NICOTINAMIDE PHOSPHORIBOSYLTRANSFERASE"/>
    <property type="match status" value="1"/>
</dbReference>
<dbReference type="KEGG" id="vg:4156437"/>
<evidence type="ECO:0000256" key="5">
    <source>
        <dbReference type="ARBA" id="ARBA00035007"/>
    </source>
</evidence>
<dbReference type="GO" id="GO:0047280">
    <property type="term" value="F:nicotinamide phosphoribosyltransferase activity"/>
    <property type="evidence" value="ECO:0007669"/>
    <property type="project" value="UniProtKB-EC"/>
</dbReference>
<keyword evidence="12" id="KW-1185">Reference proteome</keyword>
<evidence type="ECO:0000259" key="9">
    <source>
        <dbReference type="Pfam" id="PF04095"/>
    </source>
</evidence>
<feature type="domain" description="Nicotinate/nicotinamide phosphoribosyltransferase" evidence="9">
    <location>
        <begin position="190"/>
        <end position="427"/>
    </location>
</feature>
<dbReference type="Proteomes" id="UP000006653">
    <property type="component" value="Segment"/>
</dbReference>
<dbReference type="CDD" id="cd01569">
    <property type="entry name" value="PBEF_like"/>
    <property type="match status" value="1"/>
</dbReference>
<dbReference type="GO" id="GO:0009435">
    <property type="term" value="P:NAD+ biosynthetic process"/>
    <property type="evidence" value="ECO:0007669"/>
    <property type="project" value="InterPro"/>
</dbReference>
<accession>Q19CV0</accession>
<gene>
    <name evidence="11" type="ORF">PHG25ORF066c</name>
</gene>
<dbReference type="SUPFAM" id="SSF51690">
    <property type="entry name" value="Nicotinate/Quinolinate PRTase C-terminal domain-like"/>
    <property type="match status" value="1"/>
</dbReference>
<dbReference type="InterPro" id="IPR013785">
    <property type="entry name" value="Aldolase_TIM"/>
</dbReference>
<sequence length="493" mass="54761">MNMIRQPTGVKGIPLIAMTDSYKITHWNQMPEGTEEAVFYIEARGGKFDEIVIGGVEYLLTKFAEIITKDDIDEMDAMSKAHFGQDVFNREGWEAVRQYQEQHGCLPIQIDAVPEGTVVPVKNVVLTARVKAPFVWLAGWFEPIILRAVWYTSTVATLSRECIKSIRHHLIETSDLEVGSPEFHFVLMTRLHDFGSRGVSSGESAAIGGCAHLYNSMGTDTFESLYFAKQLFGAEMAGISVPAREHSTVTSWGADREKDAYLNSVKLFGVGAYSIVDDSTDFKKAIREIESYKDEVITKGGTLIARPDSGDMIDNISFALETLGEIFGYETNSKGYKVLNKHCRIIQGDGIDGPEVIGRVLTVMKSSWVGAAENIAFGMGGGLLQMVNRDTCKWAMKMSAIKINGVWKDVFKCPKGAEWKASKKGQLKLRVMDDGRYYTEGTIEGGQMLSGVSIKDGFVELMSKDAFVRYYDAEKGQKFKSNLAEIRQRTAIK</sequence>
<organism evidence="11 12">
    <name type="scientific">Aeromonas phage 25</name>
    <dbReference type="NCBI Taxonomy" id="2911441"/>
    <lineage>
        <taxon>Viruses</taxon>
        <taxon>Duplodnaviria</taxon>
        <taxon>Heunggongvirae</taxon>
        <taxon>Uroviricota</taxon>
        <taxon>Caudoviricetes</taxon>
        <taxon>Pantevenvirales</taxon>
        <taxon>Straboviridae</taxon>
        <taxon>Tulanevirus</taxon>
        <taxon>Tulanevirus bteighttwo</taxon>
    </lineage>
</organism>
<dbReference type="EMBL" id="DQ529280">
    <property type="protein sequence ID" value="ABF72625.1"/>
    <property type="molecule type" value="Genomic_DNA"/>
</dbReference>
<name>Q19CV0_9CAUD</name>
<evidence type="ECO:0000256" key="7">
    <source>
        <dbReference type="ARBA" id="ARBA00035036"/>
    </source>
</evidence>
<proteinExistence type="inferred from homology"/>
<keyword evidence="2" id="KW-0662">Pyridine nucleotide biosynthesis</keyword>
<evidence type="ECO:0000256" key="2">
    <source>
        <dbReference type="ARBA" id="ARBA00022642"/>
    </source>
</evidence>
<evidence type="ECO:0000313" key="11">
    <source>
        <dbReference type="EMBL" id="ABF72625.1"/>
    </source>
</evidence>
<evidence type="ECO:0000259" key="10">
    <source>
        <dbReference type="Pfam" id="PF18127"/>
    </source>
</evidence>
<dbReference type="Pfam" id="PF04095">
    <property type="entry name" value="NAPRTase"/>
    <property type="match status" value="1"/>
</dbReference>
<dbReference type="InterPro" id="IPR041525">
    <property type="entry name" value="N/Namide_PRibTrfase"/>
</dbReference>